<dbReference type="CDD" id="cd00009">
    <property type="entry name" value="AAA"/>
    <property type="match status" value="1"/>
</dbReference>
<accession>A0A6C0JAE7</accession>
<feature type="domain" description="AAA+ ATPase" evidence="2">
    <location>
        <begin position="85"/>
        <end position="224"/>
    </location>
</feature>
<dbReference type="SUPFAM" id="SSF52540">
    <property type="entry name" value="P-loop containing nucleoside triphosphate hydrolases"/>
    <property type="match status" value="1"/>
</dbReference>
<dbReference type="Pfam" id="PF00004">
    <property type="entry name" value="AAA"/>
    <property type="match status" value="1"/>
</dbReference>
<dbReference type="PANTHER" id="PTHR23389">
    <property type="entry name" value="CHROMOSOME TRANSMISSION FIDELITY FACTOR 18"/>
    <property type="match status" value="1"/>
</dbReference>
<dbReference type="PANTHER" id="PTHR23389:SF6">
    <property type="entry name" value="REPLICATION FACTOR C SUBUNIT 1"/>
    <property type="match status" value="1"/>
</dbReference>
<dbReference type="AlphaFoldDB" id="A0A6C0JAE7"/>
<evidence type="ECO:0000259" key="2">
    <source>
        <dbReference type="SMART" id="SM00382"/>
    </source>
</evidence>
<dbReference type="Gene3D" id="1.10.8.60">
    <property type="match status" value="1"/>
</dbReference>
<dbReference type="EMBL" id="MN740345">
    <property type="protein sequence ID" value="QHU01527.1"/>
    <property type="molecule type" value="Genomic_DNA"/>
</dbReference>
<evidence type="ECO:0000256" key="1">
    <source>
        <dbReference type="ARBA" id="ARBA00022705"/>
    </source>
</evidence>
<protein>
    <recommendedName>
        <fullName evidence="2">AAA+ ATPase domain-containing protein</fullName>
    </recommendedName>
</protein>
<dbReference type="GO" id="GO:0016887">
    <property type="term" value="F:ATP hydrolysis activity"/>
    <property type="evidence" value="ECO:0007669"/>
    <property type="project" value="InterPro"/>
</dbReference>
<dbReference type="GO" id="GO:0003677">
    <property type="term" value="F:DNA binding"/>
    <property type="evidence" value="ECO:0007669"/>
    <property type="project" value="TreeGrafter"/>
</dbReference>
<dbReference type="InterPro" id="IPR027417">
    <property type="entry name" value="P-loop_NTPase"/>
</dbReference>
<dbReference type="GO" id="GO:0005524">
    <property type="term" value="F:ATP binding"/>
    <property type="evidence" value="ECO:0007669"/>
    <property type="project" value="InterPro"/>
</dbReference>
<dbReference type="GO" id="GO:0005634">
    <property type="term" value="C:nucleus"/>
    <property type="evidence" value="ECO:0007669"/>
    <property type="project" value="TreeGrafter"/>
</dbReference>
<dbReference type="InterPro" id="IPR003593">
    <property type="entry name" value="AAA+_ATPase"/>
</dbReference>
<dbReference type="Gene3D" id="3.40.50.300">
    <property type="entry name" value="P-loop containing nucleotide triphosphate hydrolases"/>
    <property type="match status" value="1"/>
</dbReference>
<sequence>MILGKNLCKNCNNETILMECYKCLLKYTNQLDNNENNNENNENNKGILLVNKYAPQSINDLVGNKFQIQKAKAWLKNYKTKKEGTKPALLIIGSPGLGKTTLANKLLKELGYETIEFNASDIRNQKIVKQHLQNIIGKVSITSMMGSKRYNGIIMDEVDGMSTGDKGGMSELIRFINPNKGLRKNNKKTIKYTNPIICISNESHSKKITDLKKECEVIKFIKPKKSELYELIVNICEKENKKIEDDIIFKIVDYSQYDIRKLLGLLEFYFKNQSLEIDKFLENIEKKNINSNLFDSCLKILTQDLEEKELLKIFNEYNVVINQIIHENILTNYQNFKGDEILKLENLEENYKALVCGDILDGKLYREHLYEVTDYLGYVSSIYIVKNLGKLERYQYLKNPNVIYSKILSKFSISLNNFKLKTNYKKIFNINSLENLNILLEIFLNYFITNSEKVKPFLNKFKIEDIEKIQKIVKMTKNNSIGRKDTVLNELEKKDIKTIFNNFNIEFI</sequence>
<dbReference type="GO" id="GO:0006260">
    <property type="term" value="P:DNA replication"/>
    <property type="evidence" value="ECO:0007669"/>
    <property type="project" value="UniProtKB-KW"/>
</dbReference>
<name>A0A6C0JAE7_9ZZZZ</name>
<keyword evidence="1" id="KW-0235">DNA replication</keyword>
<organism evidence="3">
    <name type="scientific">viral metagenome</name>
    <dbReference type="NCBI Taxonomy" id="1070528"/>
    <lineage>
        <taxon>unclassified sequences</taxon>
        <taxon>metagenomes</taxon>
        <taxon>organismal metagenomes</taxon>
    </lineage>
</organism>
<proteinExistence type="predicted"/>
<dbReference type="InterPro" id="IPR003959">
    <property type="entry name" value="ATPase_AAA_core"/>
</dbReference>
<dbReference type="SMART" id="SM00382">
    <property type="entry name" value="AAA"/>
    <property type="match status" value="1"/>
</dbReference>
<reference evidence="3" key="1">
    <citation type="journal article" date="2020" name="Nature">
        <title>Giant virus diversity and host interactions through global metagenomics.</title>
        <authorList>
            <person name="Schulz F."/>
            <person name="Roux S."/>
            <person name="Paez-Espino D."/>
            <person name="Jungbluth S."/>
            <person name="Walsh D.A."/>
            <person name="Denef V.J."/>
            <person name="McMahon K.D."/>
            <person name="Konstantinidis K.T."/>
            <person name="Eloe-Fadrosh E.A."/>
            <person name="Kyrpides N.C."/>
            <person name="Woyke T."/>
        </authorList>
    </citation>
    <scope>NUCLEOTIDE SEQUENCE</scope>
    <source>
        <strain evidence="3">GVMAG-M-3300025860-25</strain>
    </source>
</reference>
<evidence type="ECO:0000313" key="3">
    <source>
        <dbReference type="EMBL" id="QHU01527.1"/>
    </source>
</evidence>